<dbReference type="InterPro" id="IPR024884">
    <property type="entry name" value="NAPE-PLD"/>
</dbReference>
<dbReference type="PANTHER" id="PTHR15032:SF4">
    <property type="entry name" value="N-ACYL-PHOSPHATIDYLETHANOLAMINE-HYDROLYZING PHOSPHOLIPASE D"/>
    <property type="match status" value="1"/>
</dbReference>
<dbReference type="GO" id="GO:0070292">
    <property type="term" value="P:N-acylphosphatidylethanolamine metabolic process"/>
    <property type="evidence" value="ECO:0007669"/>
    <property type="project" value="TreeGrafter"/>
</dbReference>
<dbReference type="GO" id="GO:0008270">
    <property type="term" value="F:zinc ion binding"/>
    <property type="evidence" value="ECO:0007669"/>
    <property type="project" value="InterPro"/>
</dbReference>
<reference evidence="2" key="1">
    <citation type="submission" date="2022-07" db="EMBL/GenBank/DDBJ databases">
        <title>Genome analysis of Parmales, a sister group of diatoms, reveals the evolutionary specialization of diatoms from phago-mixotrophs to photoautotrophs.</title>
        <authorList>
            <person name="Ban H."/>
            <person name="Sato S."/>
            <person name="Yoshikawa S."/>
            <person name="Kazumasa Y."/>
            <person name="Nakamura Y."/>
            <person name="Ichinomiya M."/>
            <person name="Saitoh K."/>
            <person name="Sato N."/>
            <person name="Blanc-Mathieu R."/>
            <person name="Endo H."/>
            <person name="Kuwata A."/>
            <person name="Ogata H."/>
        </authorList>
    </citation>
    <scope>NUCLEOTIDE SEQUENCE</scope>
</reference>
<accession>A0A9W7AKK3</accession>
<evidence type="ECO:0000313" key="3">
    <source>
        <dbReference type="Proteomes" id="UP001165082"/>
    </source>
</evidence>
<evidence type="ECO:0000313" key="2">
    <source>
        <dbReference type="EMBL" id="GMH72671.1"/>
    </source>
</evidence>
<feature type="domain" description="Metallo-beta-lactamase" evidence="1">
    <location>
        <begin position="55"/>
        <end position="275"/>
    </location>
</feature>
<protein>
    <recommendedName>
        <fullName evidence="1">Metallo-beta-lactamase domain-containing protein</fullName>
    </recommendedName>
</protein>
<sequence>MRSRLSNKKRGAYGYSGQIPRVPVTLDGPSRPGMTVRTTWLGHATCIVEIGGCKVLTDPVFSSRCSPSKYVGPKRYTQPGATVGELIEEMGVTFDLCVISHDHFDHLDKSSVRSLSKSNGVKKWCVPLGTKSLLVSYGCDPSSVVEMSWWEEHVDSGSGLLVVCCPAQHWCCRRPWDRNKRLWATWAVLSTEPRGSTSAGGGSRDSFFFAGDTGYPDSFPLFKQIGEKYGPFTMSAIPIGAYAPRWFMKGQHCDPKGSLDIHSDVRSSLSIGIHWGTFPLAEELFFEPVSELVEEAERRGIGNFVATRIGESVGTGETIEMRSVFEGLMKAAVEGCF</sequence>
<dbReference type="EMBL" id="BRXZ01001499">
    <property type="protein sequence ID" value="GMH72671.1"/>
    <property type="molecule type" value="Genomic_DNA"/>
</dbReference>
<dbReference type="GO" id="GO:0005737">
    <property type="term" value="C:cytoplasm"/>
    <property type="evidence" value="ECO:0007669"/>
    <property type="project" value="TreeGrafter"/>
</dbReference>
<dbReference type="PANTHER" id="PTHR15032">
    <property type="entry name" value="N-ACYL-PHOSPHATIDYLETHANOLAMINE-HYDROLYZING PHOSPHOLIPASE D"/>
    <property type="match status" value="1"/>
</dbReference>
<dbReference type="PIRSF" id="PIRSF038896">
    <property type="entry name" value="NAPE-PLD"/>
    <property type="match status" value="1"/>
</dbReference>
<dbReference type="Pfam" id="PF12706">
    <property type="entry name" value="Lactamase_B_2"/>
    <property type="match status" value="1"/>
</dbReference>
<evidence type="ECO:0000259" key="1">
    <source>
        <dbReference type="Pfam" id="PF12706"/>
    </source>
</evidence>
<dbReference type="GO" id="GO:0070291">
    <property type="term" value="P:N-acylethanolamine metabolic process"/>
    <property type="evidence" value="ECO:0007669"/>
    <property type="project" value="TreeGrafter"/>
</dbReference>
<proteinExistence type="predicted"/>
<comment type="caution">
    <text evidence="2">The sequence shown here is derived from an EMBL/GenBank/DDBJ whole genome shotgun (WGS) entry which is preliminary data.</text>
</comment>
<dbReference type="SUPFAM" id="SSF56281">
    <property type="entry name" value="Metallo-hydrolase/oxidoreductase"/>
    <property type="match status" value="1"/>
</dbReference>
<dbReference type="AlphaFoldDB" id="A0A9W7AKK3"/>
<dbReference type="Gene3D" id="3.60.15.10">
    <property type="entry name" value="Ribonuclease Z/Hydroxyacylglutathione hydrolase-like"/>
    <property type="match status" value="1"/>
</dbReference>
<keyword evidence="3" id="KW-1185">Reference proteome</keyword>
<dbReference type="GO" id="GO:0070290">
    <property type="term" value="F:N-acylphosphatidylethanolamine-specific phospholipase D activity"/>
    <property type="evidence" value="ECO:0007669"/>
    <property type="project" value="InterPro"/>
</dbReference>
<dbReference type="InterPro" id="IPR036866">
    <property type="entry name" value="RibonucZ/Hydroxyglut_hydro"/>
</dbReference>
<dbReference type="OrthoDB" id="332863at2759"/>
<dbReference type="Proteomes" id="UP001165082">
    <property type="component" value="Unassembled WGS sequence"/>
</dbReference>
<dbReference type="InterPro" id="IPR001279">
    <property type="entry name" value="Metallo-B-lactamas"/>
</dbReference>
<gene>
    <name evidence="2" type="ORF">TrRE_jg3878</name>
</gene>
<organism evidence="2 3">
    <name type="scientific">Triparma retinervis</name>
    <dbReference type="NCBI Taxonomy" id="2557542"/>
    <lineage>
        <taxon>Eukaryota</taxon>
        <taxon>Sar</taxon>
        <taxon>Stramenopiles</taxon>
        <taxon>Ochrophyta</taxon>
        <taxon>Bolidophyceae</taxon>
        <taxon>Parmales</taxon>
        <taxon>Triparmaceae</taxon>
        <taxon>Triparma</taxon>
    </lineage>
</organism>
<name>A0A9W7AKK3_9STRA</name>